<protein>
    <submittedName>
        <fullName evidence="1">Uncharacterized protein</fullName>
    </submittedName>
</protein>
<name>A0ABY6T878_9GAMM</name>
<dbReference type="EMBL" id="LR134173">
    <property type="protein sequence ID" value="VEB38205.1"/>
    <property type="molecule type" value="Genomic_DNA"/>
</dbReference>
<dbReference type="RefSeq" id="WP_241972177.1">
    <property type="nucleotide sequence ID" value="NZ_LR134173.1"/>
</dbReference>
<proteinExistence type="predicted"/>
<sequence>MKEITLTAIFEGTIYDIEKPHTHLHRVLMQDCKGERIRSAKEVNQDKDATHYKMGF</sequence>
<gene>
    <name evidence="1" type="ORF">NCTC11976_02616</name>
</gene>
<accession>A0ABY6T878</accession>
<keyword evidence="2" id="KW-1185">Reference proteome</keyword>
<dbReference type="Proteomes" id="UP000277577">
    <property type="component" value="Chromosome"/>
</dbReference>
<evidence type="ECO:0000313" key="1">
    <source>
        <dbReference type="EMBL" id="VEB38205.1"/>
    </source>
</evidence>
<organism evidence="1 2">
    <name type="scientific">Legionella cherrii</name>
    <dbReference type="NCBI Taxonomy" id="28084"/>
    <lineage>
        <taxon>Bacteria</taxon>
        <taxon>Pseudomonadati</taxon>
        <taxon>Pseudomonadota</taxon>
        <taxon>Gammaproteobacteria</taxon>
        <taxon>Legionellales</taxon>
        <taxon>Legionellaceae</taxon>
        <taxon>Legionella</taxon>
    </lineage>
</organism>
<evidence type="ECO:0000313" key="2">
    <source>
        <dbReference type="Proteomes" id="UP000277577"/>
    </source>
</evidence>
<reference evidence="1 2" key="1">
    <citation type="submission" date="2018-12" db="EMBL/GenBank/DDBJ databases">
        <authorList>
            <consortium name="Pathogen Informatics"/>
        </authorList>
    </citation>
    <scope>NUCLEOTIDE SEQUENCE [LARGE SCALE GENOMIC DNA]</scope>
    <source>
        <strain evidence="1 2">NCTC11976</strain>
    </source>
</reference>